<evidence type="ECO:0000313" key="1">
    <source>
        <dbReference type="EMBL" id="SVC62073.1"/>
    </source>
</evidence>
<organism evidence="1">
    <name type="scientific">marine metagenome</name>
    <dbReference type="NCBI Taxonomy" id="408172"/>
    <lineage>
        <taxon>unclassified sequences</taxon>
        <taxon>metagenomes</taxon>
        <taxon>ecological metagenomes</taxon>
    </lineage>
</organism>
<sequence>MKNISLIFVCIGFLFSNVALSQEVDLNKKHGAPVVSFMVQFSSNNNDDRSSVLGIEAQVNLPVSELFVLGFHANMQSQKYGDIEPGRVGSGVSLNYYLPLSTMTPYIGIKRTYYNEFFSKTQDALDCLYCSNVLKDYSGKEDFVTVGINFGDLIVQLDIRTSDNGSTLTESAHDPWGVGASYYNNYSNVPDPDIILSFGIPLGSH</sequence>
<gene>
    <name evidence="1" type="ORF">METZ01_LOCUS314927</name>
</gene>
<dbReference type="AlphaFoldDB" id="A0A382NLI6"/>
<dbReference type="EMBL" id="UINC01101341">
    <property type="protein sequence ID" value="SVC62073.1"/>
    <property type="molecule type" value="Genomic_DNA"/>
</dbReference>
<name>A0A382NLI6_9ZZZZ</name>
<protein>
    <submittedName>
        <fullName evidence="1">Uncharacterized protein</fullName>
    </submittedName>
</protein>
<accession>A0A382NLI6</accession>
<reference evidence="1" key="1">
    <citation type="submission" date="2018-05" db="EMBL/GenBank/DDBJ databases">
        <authorList>
            <person name="Lanie J.A."/>
            <person name="Ng W.-L."/>
            <person name="Kazmierczak K.M."/>
            <person name="Andrzejewski T.M."/>
            <person name="Davidsen T.M."/>
            <person name="Wayne K.J."/>
            <person name="Tettelin H."/>
            <person name="Glass J.I."/>
            <person name="Rusch D."/>
            <person name="Podicherti R."/>
            <person name="Tsui H.-C.T."/>
            <person name="Winkler M.E."/>
        </authorList>
    </citation>
    <scope>NUCLEOTIDE SEQUENCE</scope>
</reference>
<proteinExistence type="predicted"/>